<dbReference type="EMBL" id="CAJOBB010021870">
    <property type="protein sequence ID" value="CAF4380057.1"/>
    <property type="molecule type" value="Genomic_DNA"/>
</dbReference>
<evidence type="ECO:0000259" key="3">
    <source>
        <dbReference type="Pfam" id="PF00004"/>
    </source>
</evidence>
<proteinExistence type="predicted"/>
<dbReference type="Proteomes" id="UP000663868">
    <property type="component" value="Unassembled WGS sequence"/>
</dbReference>
<sequence>DIIDNVRQTVIYPLQHPELFSQSKLLTTPKGVLLYGPPGCGKTMLAKAIAREAGANFINLQVTSLLDKWYGESQKRTAAIFSLAKKLQPTIIFIDEIDSFMRTRQ</sequence>
<dbReference type="Gene3D" id="3.40.50.300">
    <property type="entry name" value="P-loop containing nucleotide triphosphate hydrolases"/>
    <property type="match status" value="1"/>
</dbReference>
<comment type="caution">
    <text evidence="4">The sequence shown here is derived from an EMBL/GenBank/DDBJ whole genome shotgun (WGS) entry which is preliminary data.</text>
</comment>
<evidence type="ECO:0000313" key="4">
    <source>
        <dbReference type="EMBL" id="CAF4380057.1"/>
    </source>
</evidence>
<reference evidence="4" key="1">
    <citation type="submission" date="2021-02" db="EMBL/GenBank/DDBJ databases">
        <authorList>
            <person name="Nowell W R."/>
        </authorList>
    </citation>
    <scope>NUCLEOTIDE SEQUENCE</scope>
</reference>
<organism evidence="4 5">
    <name type="scientific">Adineta steineri</name>
    <dbReference type="NCBI Taxonomy" id="433720"/>
    <lineage>
        <taxon>Eukaryota</taxon>
        <taxon>Metazoa</taxon>
        <taxon>Spiralia</taxon>
        <taxon>Gnathifera</taxon>
        <taxon>Rotifera</taxon>
        <taxon>Eurotatoria</taxon>
        <taxon>Bdelloidea</taxon>
        <taxon>Adinetida</taxon>
        <taxon>Adinetidae</taxon>
        <taxon>Adineta</taxon>
    </lineage>
</organism>
<keyword evidence="1" id="KW-0547">Nucleotide-binding</keyword>
<evidence type="ECO:0000256" key="1">
    <source>
        <dbReference type="ARBA" id="ARBA00022741"/>
    </source>
</evidence>
<protein>
    <recommendedName>
        <fullName evidence="3">ATPase AAA-type core domain-containing protein</fullName>
    </recommendedName>
</protein>
<dbReference type="GO" id="GO:0005741">
    <property type="term" value="C:mitochondrial outer membrane"/>
    <property type="evidence" value="ECO:0007669"/>
    <property type="project" value="TreeGrafter"/>
</dbReference>
<dbReference type="PANTHER" id="PTHR45644">
    <property type="entry name" value="AAA ATPASE, PUTATIVE (AFU_ORTHOLOGUE AFUA_2G12920)-RELATED-RELATED"/>
    <property type="match status" value="1"/>
</dbReference>
<feature type="domain" description="ATPase AAA-type core" evidence="3">
    <location>
        <begin position="32"/>
        <end position="104"/>
    </location>
</feature>
<dbReference type="InterPro" id="IPR027417">
    <property type="entry name" value="P-loop_NTPase"/>
</dbReference>
<accession>A0A820MUI3</accession>
<feature type="non-terminal residue" evidence="4">
    <location>
        <position position="1"/>
    </location>
</feature>
<dbReference type="AlphaFoldDB" id="A0A820MUI3"/>
<gene>
    <name evidence="4" type="ORF">KXQ929_LOCUS49859</name>
</gene>
<keyword evidence="2" id="KW-0067">ATP-binding</keyword>
<name>A0A820MUI3_9BILA</name>
<dbReference type="GO" id="GO:0016887">
    <property type="term" value="F:ATP hydrolysis activity"/>
    <property type="evidence" value="ECO:0007669"/>
    <property type="project" value="InterPro"/>
</dbReference>
<dbReference type="InterPro" id="IPR051701">
    <property type="entry name" value="Mito_OM_Translocase_MSP1"/>
</dbReference>
<dbReference type="Pfam" id="PF00004">
    <property type="entry name" value="AAA"/>
    <property type="match status" value="1"/>
</dbReference>
<evidence type="ECO:0000313" key="5">
    <source>
        <dbReference type="Proteomes" id="UP000663868"/>
    </source>
</evidence>
<dbReference type="PANTHER" id="PTHR45644:SF3">
    <property type="entry name" value="FI08533P-RELATED"/>
    <property type="match status" value="1"/>
</dbReference>
<dbReference type="GO" id="GO:0005524">
    <property type="term" value="F:ATP binding"/>
    <property type="evidence" value="ECO:0007669"/>
    <property type="project" value="UniProtKB-KW"/>
</dbReference>
<dbReference type="InterPro" id="IPR003959">
    <property type="entry name" value="ATPase_AAA_core"/>
</dbReference>
<feature type="non-terminal residue" evidence="4">
    <location>
        <position position="105"/>
    </location>
</feature>
<evidence type="ECO:0000256" key="2">
    <source>
        <dbReference type="ARBA" id="ARBA00022840"/>
    </source>
</evidence>
<dbReference type="GO" id="GO:0140570">
    <property type="term" value="P:extraction of mislocalized protein from mitochondrial outer membrane"/>
    <property type="evidence" value="ECO:0007669"/>
    <property type="project" value="TreeGrafter"/>
</dbReference>
<dbReference type="SUPFAM" id="SSF52540">
    <property type="entry name" value="P-loop containing nucleoside triphosphate hydrolases"/>
    <property type="match status" value="1"/>
</dbReference>